<feature type="compositionally biased region" description="Basic and acidic residues" evidence="1">
    <location>
        <begin position="27"/>
        <end position="40"/>
    </location>
</feature>
<feature type="region of interest" description="Disordered" evidence="1">
    <location>
        <begin position="23"/>
        <end position="49"/>
    </location>
</feature>
<dbReference type="Proteomes" id="UP000289152">
    <property type="component" value="Unassembled WGS sequence"/>
</dbReference>
<dbReference type="EMBL" id="SDIL01000002">
    <property type="protein sequence ID" value="RXK42372.1"/>
    <property type="molecule type" value="Genomic_DNA"/>
</dbReference>
<keyword evidence="2" id="KW-0732">Signal</keyword>
<keyword evidence="4" id="KW-1185">Reference proteome</keyword>
<dbReference type="AlphaFoldDB" id="A0A4Q1BWB4"/>
<organism evidence="3 4">
    <name type="scientific">Tremella mesenterica</name>
    <name type="common">Jelly fungus</name>
    <dbReference type="NCBI Taxonomy" id="5217"/>
    <lineage>
        <taxon>Eukaryota</taxon>
        <taxon>Fungi</taxon>
        <taxon>Dikarya</taxon>
        <taxon>Basidiomycota</taxon>
        <taxon>Agaricomycotina</taxon>
        <taxon>Tremellomycetes</taxon>
        <taxon>Tremellales</taxon>
        <taxon>Tremellaceae</taxon>
        <taxon>Tremella</taxon>
    </lineage>
</organism>
<protein>
    <submittedName>
        <fullName evidence="3">Uncharacterized protein</fullName>
    </submittedName>
</protein>
<evidence type="ECO:0000313" key="4">
    <source>
        <dbReference type="Proteomes" id="UP000289152"/>
    </source>
</evidence>
<accession>A0A4Q1BWB4</accession>
<name>A0A4Q1BWB4_TREME</name>
<feature type="chain" id="PRO_5020728149" evidence="2">
    <location>
        <begin position="19"/>
        <end position="258"/>
    </location>
</feature>
<evidence type="ECO:0000256" key="1">
    <source>
        <dbReference type="SAM" id="MobiDB-lite"/>
    </source>
</evidence>
<sequence>MRLITILTVSIAILGVFAESGGRKATRASEHETTNAERFRRGLPPKSPLRRFNTTQPRNLARRSAAATQSVMLVASPDTSVKRSLSKRDTPHDSVSQLYFDGSNALFALSTTTETKLYVVGSGTDQIVQPFFNEAGLQVAIVSQLFTYGTYPDMTPNAAGGPTSVWFTIEYLSEISSDPSQNSGHYEQGPIWTTPATLPGPASIDFFNYDGTVTTNVPFWAFDYNGETFLGAALSGDDFGVGNAYTRVNLQWEVYSET</sequence>
<reference evidence="3 4" key="1">
    <citation type="submission" date="2016-06" db="EMBL/GenBank/DDBJ databases">
        <title>Evolution of pathogenesis and genome organization in the Tremellales.</title>
        <authorList>
            <person name="Cuomo C."/>
            <person name="Litvintseva A."/>
            <person name="Heitman J."/>
            <person name="Chen Y."/>
            <person name="Sun S."/>
            <person name="Springer D."/>
            <person name="Dromer F."/>
            <person name="Young S."/>
            <person name="Zeng Q."/>
            <person name="Chapman S."/>
            <person name="Gujja S."/>
            <person name="Saif S."/>
            <person name="Birren B."/>
        </authorList>
    </citation>
    <scope>NUCLEOTIDE SEQUENCE [LARGE SCALE GENOMIC DNA]</scope>
    <source>
        <strain evidence="3 4">ATCC 28783</strain>
    </source>
</reference>
<evidence type="ECO:0000256" key="2">
    <source>
        <dbReference type="SAM" id="SignalP"/>
    </source>
</evidence>
<feature type="signal peptide" evidence="2">
    <location>
        <begin position="1"/>
        <end position="18"/>
    </location>
</feature>
<evidence type="ECO:0000313" key="3">
    <source>
        <dbReference type="EMBL" id="RXK42372.1"/>
    </source>
</evidence>
<comment type="caution">
    <text evidence="3">The sequence shown here is derived from an EMBL/GenBank/DDBJ whole genome shotgun (WGS) entry which is preliminary data.</text>
</comment>
<dbReference type="OrthoDB" id="4584900at2759"/>
<dbReference type="VEuPathDB" id="FungiDB:TREMEDRAFT_63490"/>
<dbReference type="InParanoid" id="A0A4Q1BWB4"/>
<gene>
    <name evidence="3" type="ORF">M231_00362</name>
</gene>
<proteinExistence type="predicted"/>